<protein>
    <submittedName>
        <fullName evidence="2">Uncharacterized protein</fullName>
    </submittedName>
</protein>
<feature type="region of interest" description="Disordered" evidence="1">
    <location>
        <begin position="1"/>
        <end position="41"/>
    </location>
</feature>
<feature type="compositionally biased region" description="Basic and acidic residues" evidence="1">
    <location>
        <begin position="16"/>
        <end position="25"/>
    </location>
</feature>
<evidence type="ECO:0000313" key="3">
    <source>
        <dbReference type="Proteomes" id="UP000054047"/>
    </source>
</evidence>
<evidence type="ECO:0000256" key="1">
    <source>
        <dbReference type="SAM" id="MobiDB-lite"/>
    </source>
</evidence>
<gene>
    <name evidence="2" type="ORF">ANCDUO_20665</name>
</gene>
<evidence type="ECO:0000313" key="2">
    <source>
        <dbReference type="EMBL" id="KIH49261.1"/>
    </source>
</evidence>
<keyword evidence="3" id="KW-1185">Reference proteome</keyword>
<feature type="non-terminal residue" evidence="2">
    <location>
        <position position="1"/>
    </location>
</feature>
<proteinExistence type="predicted"/>
<sequence length="85" mass="10191">FQRCQNPTSAPLPLHSCHDSSEKERKRLRTRQKGKEDQSAPYFPVRFTDSRQQLQWRIREYVYIFQGPPYFQVPLTGSRKQLRHG</sequence>
<accession>A0A0C2FWG9</accession>
<dbReference type="AlphaFoldDB" id="A0A0C2FWG9"/>
<name>A0A0C2FWG9_9BILA</name>
<organism evidence="2 3">
    <name type="scientific">Ancylostoma duodenale</name>
    <dbReference type="NCBI Taxonomy" id="51022"/>
    <lineage>
        <taxon>Eukaryota</taxon>
        <taxon>Metazoa</taxon>
        <taxon>Ecdysozoa</taxon>
        <taxon>Nematoda</taxon>
        <taxon>Chromadorea</taxon>
        <taxon>Rhabditida</taxon>
        <taxon>Rhabditina</taxon>
        <taxon>Rhabditomorpha</taxon>
        <taxon>Strongyloidea</taxon>
        <taxon>Ancylostomatidae</taxon>
        <taxon>Ancylostomatinae</taxon>
        <taxon>Ancylostoma</taxon>
    </lineage>
</organism>
<dbReference type="Proteomes" id="UP000054047">
    <property type="component" value="Unassembled WGS sequence"/>
</dbReference>
<dbReference type="EMBL" id="KN754270">
    <property type="protein sequence ID" value="KIH49261.1"/>
    <property type="molecule type" value="Genomic_DNA"/>
</dbReference>
<reference evidence="2 3" key="1">
    <citation type="submission" date="2013-12" db="EMBL/GenBank/DDBJ databases">
        <title>Draft genome of the parsitic nematode Ancylostoma duodenale.</title>
        <authorList>
            <person name="Mitreva M."/>
        </authorList>
    </citation>
    <scope>NUCLEOTIDE SEQUENCE [LARGE SCALE GENOMIC DNA]</scope>
    <source>
        <strain evidence="2 3">Zhejiang</strain>
    </source>
</reference>